<dbReference type="Gene3D" id="3.10.450.50">
    <property type="match status" value="1"/>
</dbReference>
<dbReference type="STRING" id="1267766.WYH_02562"/>
<dbReference type="KEGG" id="aay:WYH_02562"/>
<dbReference type="AlphaFoldDB" id="A0A0F7KWK8"/>
<evidence type="ECO:0000256" key="2">
    <source>
        <dbReference type="SAM" id="SignalP"/>
    </source>
</evidence>
<dbReference type="EMBL" id="CP011452">
    <property type="protein sequence ID" value="AKH43592.1"/>
    <property type="molecule type" value="Genomic_DNA"/>
</dbReference>
<evidence type="ECO:0000313" key="3">
    <source>
        <dbReference type="EMBL" id="AKH43592.1"/>
    </source>
</evidence>
<name>A0A0F7KWK8_9SPHN</name>
<feature type="chain" id="PRO_5043354759" evidence="2">
    <location>
        <begin position="25"/>
        <end position="173"/>
    </location>
</feature>
<keyword evidence="4" id="KW-1185">Reference proteome</keyword>
<feature type="region of interest" description="Disordered" evidence="1">
    <location>
        <begin position="25"/>
        <end position="47"/>
    </location>
</feature>
<feature type="compositionally biased region" description="Basic and acidic residues" evidence="1">
    <location>
        <begin position="26"/>
        <end position="39"/>
    </location>
</feature>
<protein>
    <submittedName>
        <fullName evidence="3">Uncharacterized protein</fullName>
    </submittedName>
</protein>
<organism evidence="3 4">
    <name type="scientific">Croceibacterium atlanticum</name>
    <dbReference type="NCBI Taxonomy" id="1267766"/>
    <lineage>
        <taxon>Bacteria</taxon>
        <taxon>Pseudomonadati</taxon>
        <taxon>Pseudomonadota</taxon>
        <taxon>Alphaproteobacteria</taxon>
        <taxon>Sphingomonadales</taxon>
        <taxon>Erythrobacteraceae</taxon>
        <taxon>Croceibacterium</taxon>
    </lineage>
</organism>
<dbReference type="InterPro" id="IPR032710">
    <property type="entry name" value="NTF2-like_dom_sf"/>
</dbReference>
<dbReference type="RefSeq" id="WP_082134994.1">
    <property type="nucleotide sequence ID" value="NZ_CP011452.2"/>
</dbReference>
<proteinExistence type="predicted"/>
<feature type="signal peptide" evidence="2">
    <location>
        <begin position="1"/>
        <end position="24"/>
    </location>
</feature>
<accession>A0A0F7KWK8</accession>
<dbReference type="SUPFAM" id="SSF54427">
    <property type="entry name" value="NTF2-like"/>
    <property type="match status" value="1"/>
</dbReference>
<reference evidence="3" key="1">
    <citation type="submission" date="2015-05" db="EMBL/GenBank/DDBJ databases">
        <title>The complete genome of Altererythrobacter atlanticus strain 26DY36.</title>
        <authorList>
            <person name="Wu Y.-H."/>
            <person name="Cheng H."/>
            <person name="Wu X.-W."/>
        </authorList>
    </citation>
    <scope>NUCLEOTIDE SEQUENCE [LARGE SCALE GENOMIC DNA]</scope>
    <source>
        <strain evidence="3">26DY36</strain>
    </source>
</reference>
<gene>
    <name evidence="3" type="ORF">WYH_02562</name>
</gene>
<evidence type="ECO:0000313" key="4">
    <source>
        <dbReference type="Proteomes" id="UP000034392"/>
    </source>
</evidence>
<keyword evidence="2" id="KW-0732">Signal</keyword>
<dbReference type="Pfam" id="PF13474">
    <property type="entry name" value="SnoaL_3"/>
    <property type="match status" value="1"/>
</dbReference>
<dbReference type="InterPro" id="IPR037401">
    <property type="entry name" value="SnoaL-like"/>
</dbReference>
<sequence length="173" mass="18716">MMNTLLRVPVVALAIAAAPVPAAAQDMDHSGHGTHHSDKTGSASEDVSGAEDILEAYRAALVSRDAEGMSALFAEASAIFENGKSEGSFANYMEHHLGPELDAITSFTFTDPTLTMTRKGHMAYGYETYGYRIELEDGRVIERDGVATSVLSHDESGWKIVQYHSSSRAPRRP</sequence>
<dbReference type="Proteomes" id="UP000034392">
    <property type="component" value="Chromosome"/>
</dbReference>
<evidence type="ECO:0000256" key="1">
    <source>
        <dbReference type="SAM" id="MobiDB-lite"/>
    </source>
</evidence>
<dbReference type="PATRIC" id="fig|1267766.3.peg.2594"/>